<feature type="signal peptide" evidence="1">
    <location>
        <begin position="1"/>
        <end position="26"/>
    </location>
</feature>
<dbReference type="InterPro" id="IPR013766">
    <property type="entry name" value="Thioredoxin_domain"/>
</dbReference>
<dbReference type="CDD" id="cd02966">
    <property type="entry name" value="TlpA_like_family"/>
    <property type="match status" value="1"/>
</dbReference>
<dbReference type="PANTHER" id="PTHR42852">
    <property type="entry name" value="THIOL:DISULFIDE INTERCHANGE PROTEIN DSBE"/>
    <property type="match status" value="1"/>
</dbReference>
<gene>
    <name evidence="3" type="primary">resA_4</name>
    <name evidence="3" type="ORF">Pan44_32780</name>
</gene>
<evidence type="ECO:0000256" key="1">
    <source>
        <dbReference type="SAM" id="SignalP"/>
    </source>
</evidence>
<dbReference type="RefSeq" id="WP_145031008.1">
    <property type="nucleotide sequence ID" value="NZ_CP036271.1"/>
</dbReference>
<dbReference type="KEGG" id="ccos:Pan44_32780"/>
<dbReference type="Proteomes" id="UP000315700">
    <property type="component" value="Chromosome"/>
</dbReference>
<dbReference type="InterPro" id="IPR013740">
    <property type="entry name" value="Redoxin"/>
</dbReference>
<accession>A0A517SGH8</accession>
<sequence precursor="true">MSRFATRSFTGLVVAAAAATASAQQAATGVDAAAMLKYKPSRPKVDFEMPAAADIAKCRVDTEQRGKSTGYVLYGPQGQVLRRFVDADARGTINEFRYYDSGMEVYREADTNGDSKADLFRWLGPGGMRWAIDSDADLKIDRWQQISAEEATLEAIRAMAAGDAATLKSLMVSADDIRTLGISPKVGERLLAQSKDIPGAMRQAMTGSKTLTAATEWERFDCSMRVPSCLAASSGKWDKDQLVYENVMAMVRTGQETGFVQIGEMVKVGDTWKLTRIPRPIDGDNLQVEGGILMQESLDGASGGAAEGLSPEAQKLVEQLKVLDDTRPAENASKDTIEKYNIARADLITRLAKASTSESEKVLWWKQLVEGVAANTQMGVFPNGVERLAAIEKDIEATGLTDLIPFTKFRVLLVTFAEKMKAATDAAARQKVQEAHLQDLSDFVKEYSKSEEAPEAIWQVATTVEFNGNAAAATDWYKIASSRYASSPAGIRSKGALNRLDLKGKELALSGPSLDGKGVVNVASMKGKVVAVVFWATWFKPSVDETPQLVELYKQYNRQGFEIVGLNLDPEGTPVSNFLRDQTAAWPQILDPGGMENGKAAREFGIIAPGTMFLVGKDGKVISNSASMEDLKKLLPELLAGK</sequence>
<reference evidence="3 4" key="1">
    <citation type="submission" date="2019-02" db="EMBL/GenBank/DDBJ databases">
        <title>Deep-cultivation of Planctomycetes and their phenomic and genomic characterization uncovers novel biology.</title>
        <authorList>
            <person name="Wiegand S."/>
            <person name="Jogler M."/>
            <person name="Boedeker C."/>
            <person name="Pinto D."/>
            <person name="Vollmers J."/>
            <person name="Rivas-Marin E."/>
            <person name="Kohn T."/>
            <person name="Peeters S.H."/>
            <person name="Heuer A."/>
            <person name="Rast P."/>
            <person name="Oberbeckmann S."/>
            <person name="Bunk B."/>
            <person name="Jeske O."/>
            <person name="Meyerdierks A."/>
            <person name="Storesund J.E."/>
            <person name="Kallscheuer N."/>
            <person name="Luecker S."/>
            <person name="Lage O.M."/>
            <person name="Pohl T."/>
            <person name="Merkel B.J."/>
            <person name="Hornburger P."/>
            <person name="Mueller R.-W."/>
            <person name="Bruemmer F."/>
            <person name="Labrenz M."/>
            <person name="Spormann A.M."/>
            <person name="Op den Camp H."/>
            <person name="Overmann J."/>
            <person name="Amann R."/>
            <person name="Jetten M.S.M."/>
            <person name="Mascher T."/>
            <person name="Medema M.H."/>
            <person name="Devos D.P."/>
            <person name="Kaster A.-K."/>
            <person name="Ovreas L."/>
            <person name="Rohde M."/>
            <person name="Galperin M.Y."/>
            <person name="Jogler C."/>
        </authorList>
    </citation>
    <scope>NUCLEOTIDE SEQUENCE [LARGE SCALE GENOMIC DNA]</scope>
    <source>
        <strain evidence="3 4">Pan44</strain>
    </source>
</reference>
<proteinExistence type="predicted"/>
<evidence type="ECO:0000259" key="2">
    <source>
        <dbReference type="PROSITE" id="PS51352"/>
    </source>
</evidence>
<feature type="domain" description="Thioredoxin" evidence="2">
    <location>
        <begin position="500"/>
        <end position="640"/>
    </location>
</feature>
<keyword evidence="1" id="KW-0732">Signal</keyword>
<dbReference type="OrthoDB" id="252709at2"/>
<evidence type="ECO:0000313" key="3">
    <source>
        <dbReference type="EMBL" id="QDT55236.1"/>
    </source>
</evidence>
<dbReference type="InterPro" id="IPR036249">
    <property type="entry name" value="Thioredoxin-like_sf"/>
</dbReference>
<dbReference type="SUPFAM" id="SSF52833">
    <property type="entry name" value="Thioredoxin-like"/>
    <property type="match status" value="1"/>
</dbReference>
<dbReference type="GO" id="GO:0016491">
    <property type="term" value="F:oxidoreductase activity"/>
    <property type="evidence" value="ECO:0007669"/>
    <property type="project" value="InterPro"/>
</dbReference>
<name>A0A517SGH8_9PLAN</name>
<dbReference type="PANTHER" id="PTHR42852:SF17">
    <property type="entry name" value="THIOREDOXIN-LIKE PROTEIN HI_1115"/>
    <property type="match status" value="1"/>
</dbReference>
<dbReference type="AlphaFoldDB" id="A0A517SGH8"/>
<organism evidence="3 4">
    <name type="scientific">Caulifigura coniformis</name>
    <dbReference type="NCBI Taxonomy" id="2527983"/>
    <lineage>
        <taxon>Bacteria</taxon>
        <taxon>Pseudomonadati</taxon>
        <taxon>Planctomycetota</taxon>
        <taxon>Planctomycetia</taxon>
        <taxon>Planctomycetales</taxon>
        <taxon>Planctomycetaceae</taxon>
        <taxon>Caulifigura</taxon>
    </lineage>
</organism>
<dbReference type="Gene3D" id="3.40.30.10">
    <property type="entry name" value="Glutaredoxin"/>
    <property type="match status" value="1"/>
</dbReference>
<dbReference type="InterPro" id="IPR050553">
    <property type="entry name" value="Thioredoxin_ResA/DsbE_sf"/>
</dbReference>
<dbReference type="Pfam" id="PF08534">
    <property type="entry name" value="Redoxin"/>
    <property type="match status" value="1"/>
</dbReference>
<dbReference type="EMBL" id="CP036271">
    <property type="protein sequence ID" value="QDT55236.1"/>
    <property type="molecule type" value="Genomic_DNA"/>
</dbReference>
<feature type="chain" id="PRO_5021998687" evidence="1">
    <location>
        <begin position="27"/>
        <end position="642"/>
    </location>
</feature>
<dbReference type="InParanoid" id="A0A517SGH8"/>
<keyword evidence="4" id="KW-1185">Reference proteome</keyword>
<evidence type="ECO:0000313" key="4">
    <source>
        <dbReference type="Proteomes" id="UP000315700"/>
    </source>
</evidence>
<dbReference type="PROSITE" id="PS51352">
    <property type="entry name" value="THIOREDOXIN_2"/>
    <property type="match status" value="1"/>
</dbReference>
<protein>
    <submittedName>
        <fullName evidence="3">Thiol-disulfide oxidoreductase ResA</fullName>
    </submittedName>
</protein>